<feature type="domain" description="RING-type" evidence="4">
    <location>
        <begin position="321"/>
        <end position="366"/>
    </location>
</feature>
<dbReference type="GO" id="GO:0008270">
    <property type="term" value="F:zinc ion binding"/>
    <property type="evidence" value="ECO:0007669"/>
    <property type="project" value="UniProtKB-KW"/>
</dbReference>
<dbReference type="Proteomes" id="UP000434172">
    <property type="component" value="Unassembled WGS sequence"/>
</dbReference>
<dbReference type="Gene3D" id="3.30.40.10">
    <property type="entry name" value="Zinc/RING finger domain, C3HC4 (zinc finger)"/>
    <property type="match status" value="1"/>
</dbReference>
<feature type="domain" description="SAP" evidence="5">
    <location>
        <begin position="114"/>
        <end position="148"/>
    </location>
</feature>
<dbReference type="InterPro" id="IPR001841">
    <property type="entry name" value="Znf_RING"/>
</dbReference>
<dbReference type="PROSITE" id="PS50966">
    <property type="entry name" value="ZF_SWIM"/>
    <property type="match status" value="1"/>
</dbReference>
<sequence length="379" mass="42123">MSAPRKEYKNTNPTLGTPFFKKTAKDIATQNNIYTLNEALNFTGSQKPPSLHPTMSSSHMDMDDPETLLEGSQKTPKKTPKKPLQYPADIPRLTRFGRGTYGIKTGPLPDGTDWSKLSVDIIKEQLMMRNVPTDGRKQVLVNRLQNWQTYYDGQTVDVRPVAEGFDPADEGASSTPKSTKKQRNGVPVNDHRHIMSTKKAMTQRMYIIKQYANDEWGNPNRLSLAVRGAGDDMYTVTIAHETSCTCSAAKFNPRSNCKHVIYVLTHVLRAPAEILPQRRISDDELATIFTRAPKIRPTQAEIDNDPAFKDGVPKSKEGKDCIVCYQAFGDLETVCCGTCGHHAHTGCFATFAHESSGWGTKCPTCQAKWNPAGKSEQDV</sequence>
<evidence type="ECO:0000256" key="3">
    <source>
        <dbReference type="SAM" id="MobiDB-lite"/>
    </source>
</evidence>
<proteinExistence type="predicted"/>
<dbReference type="OrthoDB" id="2122982at2759"/>
<gene>
    <name evidence="7" type="ORF">GQ607_002652</name>
</gene>
<feature type="domain" description="SWIM-type" evidence="6">
    <location>
        <begin position="234"/>
        <end position="268"/>
    </location>
</feature>
<evidence type="ECO:0000259" key="4">
    <source>
        <dbReference type="PROSITE" id="PS50089"/>
    </source>
</evidence>
<dbReference type="InterPro" id="IPR003034">
    <property type="entry name" value="SAP_dom"/>
</dbReference>
<feature type="region of interest" description="Disordered" evidence="3">
    <location>
        <begin position="43"/>
        <end position="87"/>
    </location>
</feature>
<feature type="compositionally biased region" description="Polar residues" evidence="3">
    <location>
        <begin position="43"/>
        <end position="59"/>
    </location>
</feature>
<dbReference type="PROSITE" id="PS50800">
    <property type="entry name" value="SAP"/>
    <property type="match status" value="1"/>
</dbReference>
<comment type="caution">
    <text evidence="7">The sequence shown here is derived from an EMBL/GenBank/DDBJ whole genome shotgun (WGS) entry which is preliminary data.</text>
</comment>
<evidence type="ECO:0000259" key="5">
    <source>
        <dbReference type="PROSITE" id="PS50800"/>
    </source>
</evidence>
<evidence type="ECO:0000313" key="7">
    <source>
        <dbReference type="EMBL" id="KAF0330322.1"/>
    </source>
</evidence>
<dbReference type="AlphaFoldDB" id="A0A8H3ZW82"/>
<dbReference type="InterPro" id="IPR039903">
    <property type="entry name" value="Zswim2"/>
</dbReference>
<dbReference type="GO" id="GO:0061630">
    <property type="term" value="F:ubiquitin protein ligase activity"/>
    <property type="evidence" value="ECO:0007669"/>
    <property type="project" value="InterPro"/>
</dbReference>
<accession>A0A8H3ZW82</accession>
<name>A0A8H3ZW82_9PEZI</name>
<evidence type="ECO:0000256" key="1">
    <source>
        <dbReference type="ARBA" id="ARBA00015551"/>
    </source>
</evidence>
<dbReference type="Pfam" id="PF02037">
    <property type="entry name" value="SAP"/>
    <property type="match status" value="1"/>
</dbReference>
<dbReference type="SUPFAM" id="SSF57850">
    <property type="entry name" value="RING/U-box"/>
    <property type="match status" value="1"/>
</dbReference>
<dbReference type="SMART" id="SM00513">
    <property type="entry name" value="SAP"/>
    <property type="match status" value="1"/>
</dbReference>
<evidence type="ECO:0000256" key="2">
    <source>
        <dbReference type="PROSITE-ProRule" id="PRU00175"/>
    </source>
</evidence>
<dbReference type="EMBL" id="WOWK01000008">
    <property type="protein sequence ID" value="KAF0330322.1"/>
    <property type="molecule type" value="Genomic_DNA"/>
</dbReference>
<feature type="region of interest" description="Disordered" evidence="3">
    <location>
        <begin position="163"/>
        <end position="187"/>
    </location>
</feature>
<reference evidence="7 8" key="1">
    <citation type="submission" date="2019-12" db="EMBL/GenBank/DDBJ databases">
        <title>A genome sequence resource for the geographically widespread anthracnose pathogen Colletotrichum asianum.</title>
        <authorList>
            <person name="Meng Y."/>
        </authorList>
    </citation>
    <scope>NUCLEOTIDE SEQUENCE [LARGE SCALE GENOMIC DNA]</scope>
    <source>
        <strain evidence="7 8">ICMP 18580</strain>
    </source>
</reference>
<dbReference type="SUPFAM" id="SSF68906">
    <property type="entry name" value="SAP domain"/>
    <property type="match status" value="1"/>
</dbReference>
<keyword evidence="2" id="KW-0862">Zinc</keyword>
<dbReference type="InterPro" id="IPR013083">
    <property type="entry name" value="Znf_RING/FYVE/PHD"/>
</dbReference>
<dbReference type="InterPro" id="IPR007527">
    <property type="entry name" value="Znf_SWIM"/>
</dbReference>
<protein>
    <recommendedName>
        <fullName evidence="1">Postreplication repair E3 ubiquitin-protein ligase RAD18</fullName>
    </recommendedName>
</protein>
<evidence type="ECO:0000259" key="6">
    <source>
        <dbReference type="PROSITE" id="PS50966"/>
    </source>
</evidence>
<dbReference type="PROSITE" id="PS50089">
    <property type="entry name" value="ZF_RING_2"/>
    <property type="match status" value="1"/>
</dbReference>
<dbReference type="Gene3D" id="1.10.720.30">
    <property type="entry name" value="SAP domain"/>
    <property type="match status" value="1"/>
</dbReference>
<evidence type="ECO:0000313" key="8">
    <source>
        <dbReference type="Proteomes" id="UP000434172"/>
    </source>
</evidence>
<organism evidence="7 8">
    <name type="scientific">Colletotrichum asianum</name>
    <dbReference type="NCBI Taxonomy" id="702518"/>
    <lineage>
        <taxon>Eukaryota</taxon>
        <taxon>Fungi</taxon>
        <taxon>Dikarya</taxon>
        <taxon>Ascomycota</taxon>
        <taxon>Pezizomycotina</taxon>
        <taxon>Sordariomycetes</taxon>
        <taxon>Hypocreomycetidae</taxon>
        <taxon>Glomerellales</taxon>
        <taxon>Glomerellaceae</taxon>
        <taxon>Colletotrichum</taxon>
        <taxon>Colletotrichum gloeosporioides species complex</taxon>
    </lineage>
</organism>
<keyword evidence="2" id="KW-0479">Metal-binding</keyword>
<dbReference type="InterPro" id="IPR036361">
    <property type="entry name" value="SAP_dom_sf"/>
</dbReference>
<keyword evidence="2" id="KW-0863">Zinc-finger</keyword>
<dbReference type="PANTHER" id="PTHR21540:SF0">
    <property type="entry name" value="PHD FAMILY PROTEIN"/>
    <property type="match status" value="1"/>
</dbReference>
<keyword evidence="8" id="KW-1185">Reference proteome</keyword>
<dbReference type="PANTHER" id="PTHR21540">
    <property type="entry name" value="RING FINGER AND SWIM DOMAIN-CONTAINING PROTEIN 2"/>
    <property type="match status" value="1"/>
</dbReference>